<dbReference type="EMBL" id="MDCJ01000007">
    <property type="protein sequence ID" value="ODS05186.1"/>
    <property type="molecule type" value="Genomic_DNA"/>
</dbReference>
<name>A0A1E3WHB1_9VIBR</name>
<organism evidence="1 2">
    <name type="scientific">Vibrio scophthalmi</name>
    <dbReference type="NCBI Taxonomy" id="45658"/>
    <lineage>
        <taxon>Bacteria</taxon>
        <taxon>Pseudomonadati</taxon>
        <taxon>Pseudomonadota</taxon>
        <taxon>Gammaproteobacteria</taxon>
        <taxon>Vibrionales</taxon>
        <taxon>Vibrionaceae</taxon>
        <taxon>Vibrio</taxon>
    </lineage>
</organism>
<dbReference type="Pfam" id="PF06074">
    <property type="entry name" value="Portal_Mu"/>
    <property type="match status" value="1"/>
</dbReference>
<comment type="caution">
    <text evidence="1">The sequence shown here is derived from an EMBL/GenBank/DDBJ whole genome shotgun (WGS) entry which is preliminary data.</text>
</comment>
<sequence>MKNPNLKISTLSSSLPNATTNYLTQYYPVPSQLGGNAQNTYDAYWGAIEAMLIDDEVSGDLELRKTVALSMPWFWEGTENAVVNTKRLLSFIDFDALLMAALKHLEYGFNPIELDWFAQGNDVYPIGFSARAPKLFRIGQQGDLLYLHGNFESLHVTPGKVMVFVRNGSKEKPYGESLLESVWPTWQVKWTHISNLDRLGEKYAVPSVVALTKDGANQDDLNNISASLASLDGGSGIALGGVSSLQELKISGKATELVDVIKFYDNKICKRITGQTLSTGNQEYGSRALGEVFERATLRITASDLKVVINTINITLMRWLKMLNPTLEIALMRFDEEAFKALLAHSATTPSNEPLSLSNVPDEKYLLCL</sequence>
<dbReference type="Proteomes" id="UP000095131">
    <property type="component" value="Unassembled WGS sequence"/>
</dbReference>
<proteinExistence type="predicted"/>
<dbReference type="AlphaFoldDB" id="A0A1E3WHB1"/>
<dbReference type="InterPro" id="IPR009279">
    <property type="entry name" value="Portal_Mu"/>
</dbReference>
<dbReference type="RefSeq" id="WP_069448139.1">
    <property type="nucleotide sequence ID" value="NZ_MDCJ01000007.1"/>
</dbReference>
<reference evidence="1 2" key="1">
    <citation type="submission" date="2016-08" db="EMBL/GenBank/DDBJ databases">
        <title>Genome sequencing of Vibrio scophthalmi strain FP3289, an isolated from Paralichthys olivaceus.</title>
        <authorList>
            <person name="Han H.-J."/>
        </authorList>
    </citation>
    <scope>NUCLEOTIDE SEQUENCE [LARGE SCALE GENOMIC DNA]</scope>
    <source>
        <strain evidence="1 2">FP3289</strain>
    </source>
</reference>
<gene>
    <name evidence="1" type="ORF">VSF3289_04327</name>
</gene>
<evidence type="ECO:0008006" key="3">
    <source>
        <dbReference type="Google" id="ProtNLM"/>
    </source>
</evidence>
<evidence type="ECO:0000313" key="2">
    <source>
        <dbReference type="Proteomes" id="UP000095131"/>
    </source>
</evidence>
<protein>
    <recommendedName>
        <fullName evidence="3">Portal protein</fullName>
    </recommendedName>
</protein>
<accession>A0A1E3WHB1</accession>
<evidence type="ECO:0000313" key="1">
    <source>
        <dbReference type="EMBL" id="ODS05186.1"/>
    </source>
</evidence>